<evidence type="ECO:0000313" key="2">
    <source>
        <dbReference type="Proteomes" id="UP000195570"/>
    </source>
</evidence>
<reference evidence="1" key="1">
    <citation type="submission" date="2016-09" db="EMBL/GenBank/DDBJ databases">
        <authorList>
            <person name="Hebert L."/>
            <person name="Moumen B."/>
        </authorList>
    </citation>
    <scope>NUCLEOTIDE SEQUENCE [LARGE SCALE GENOMIC DNA]</scope>
    <source>
        <strain evidence="1">OVI</strain>
    </source>
</reference>
<comment type="caution">
    <text evidence="1">The sequence shown here is derived from an EMBL/GenBank/DDBJ whole genome shotgun (WGS) entry which is preliminary data.</text>
</comment>
<dbReference type="RefSeq" id="XP_067078470.1">
    <property type="nucleotide sequence ID" value="XM_067222369.1"/>
</dbReference>
<sequence>MSFGSQSTTAADNYIKERYLRKERFISSHTIGGSYHTVATPPQWETASSAQRHQFNTEVLRYSRKIQIKYPDSQHYLWFFNDGRE</sequence>
<organism evidence="1 2">
    <name type="scientific">Trypanosoma equiperdum</name>
    <dbReference type="NCBI Taxonomy" id="5694"/>
    <lineage>
        <taxon>Eukaryota</taxon>
        <taxon>Discoba</taxon>
        <taxon>Euglenozoa</taxon>
        <taxon>Kinetoplastea</taxon>
        <taxon>Metakinetoplastina</taxon>
        <taxon>Trypanosomatida</taxon>
        <taxon>Trypanosomatidae</taxon>
        <taxon>Trypanosoma</taxon>
    </lineage>
</organism>
<protein>
    <submittedName>
        <fullName evidence="1">Uncharacterized protein</fullName>
    </submittedName>
</protein>
<dbReference type="VEuPathDB" id="TriTrypDB:TEOVI_000039800"/>
<keyword evidence="2" id="KW-1185">Reference proteome</keyword>
<evidence type="ECO:0000313" key="1">
    <source>
        <dbReference type="EMBL" id="SCU67110.1"/>
    </source>
</evidence>
<name>A0A1G4I5F2_TRYEQ</name>
<accession>A0A1G4I5F2</accession>
<gene>
    <name evidence="1" type="ORF">TEOVI_000039800</name>
</gene>
<dbReference type="Proteomes" id="UP000195570">
    <property type="component" value="Unassembled WGS sequence"/>
</dbReference>
<dbReference type="GeneID" id="92374338"/>
<dbReference type="EMBL" id="CZPT02000688">
    <property type="protein sequence ID" value="SCU67110.1"/>
    <property type="molecule type" value="Genomic_DNA"/>
</dbReference>
<proteinExistence type="predicted"/>
<dbReference type="AlphaFoldDB" id="A0A1G4I5F2"/>